<gene>
    <name evidence="2" type="ORF">BBF96_06885</name>
</gene>
<keyword evidence="1" id="KW-1133">Transmembrane helix</keyword>
<protein>
    <recommendedName>
        <fullName evidence="4">YIEGIA protein</fullName>
    </recommendedName>
</protein>
<dbReference type="EMBL" id="CP016379">
    <property type="protein sequence ID" value="AZR73134.1"/>
    <property type="molecule type" value="Genomic_DNA"/>
</dbReference>
<proteinExistence type="predicted"/>
<keyword evidence="3" id="KW-1185">Reference proteome</keyword>
<feature type="transmembrane region" description="Helical" evidence="1">
    <location>
        <begin position="142"/>
        <end position="160"/>
    </location>
</feature>
<dbReference type="Pfam" id="PF14045">
    <property type="entry name" value="YIEGIA"/>
    <property type="match status" value="1"/>
</dbReference>
<dbReference type="KEGG" id="aft:BBF96_06885"/>
<dbReference type="AlphaFoldDB" id="A0A3Q9HQC1"/>
<reference evidence="2 3" key="1">
    <citation type="submission" date="2016-07" db="EMBL/GenBank/DDBJ databases">
        <title>Genome and transcriptome analysis of iron-reducing fermentative bacteria Anoxybacter fermentans.</title>
        <authorList>
            <person name="Zeng X."/>
            <person name="Shao Z."/>
        </authorList>
    </citation>
    <scope>NUCLEOTIDE SEQUENCE [LARGE SCALE GENOMIC DNA]</scope>
    <source>
        <strain evidence="2 3">DY22613</strain>
    </source>
</reference>
<name>A0A3Q9HQC1_9FIRM</name>
<dbReference type="OrthoDB" id="1846546at2"/>
<keyword evidence="1" id="KW-0472">Membrane</keyword>
<feature type="transmembrane region" description="Helical" evidence="1">
    <location>
        <begin position="49"/>
        <end position="79"/>
    </location>
</feature>
<evidence type="ECO:0000313" key="2">
    <source>
        <dbReference type="EMBL" id="AZR73134.1"/>
    </source>
</evidence>
<accession>A0A3Q9HQC1</accession>
<organism evidence="2 3">
    <name type="scientific">Anoxybacter fermentans</name>
    <dbReference type="NCBI Taxonomy" id="1323375"/>
    <lineage>
        <taxon>Bacteria</taxon>
        <taxon>Bacillati</taxon>
        <taxon>Bacillota</taxon>
        <taxon>Clostridia</taxon>
        <taxon>Halanaerobiales</taxon>
        <taxon>Anoxybacter</taxon>
    </lineage>
</organism>
<evidence type="ECO:0000313" key="3">
    <source>
        <dbReference type="Proteomes" id="UP000267250"/>
    </source>
</evidence>
<dbReference type="Proteomes" id="UP000267250">
    <property type="component" value="Chromosome"/>
</dbReference>
<feature type="transmembrane region" description="Helical" evidence="1">
    <location>
        <begin position="12"/>
        <end position="29"/>
    </location>
</feature>
<dbReference type="RefSeq" id="WP_127016466.1">
    <property type="nucleotide sequence ID" value="NZ_CP016379.1"/>
</dbReference>
<sequence>MKHELLNSKEIFFILIGTFTGFLARWVLLRKDYRQYPTFPNGYLIHLTTGFIAAGIGAVALPALLAKNFVAITFLALAIQQFRDIRKMERETLFSLDKNEYVPRGHAYIDGIAKTFEARNYVTMIVSLTTTFITLLDLFGKLVLNILAGLATGFIVFLFLKRFTKGGQIKDILKSIKEAELSFKDNNLYVDDIFVMNVGLKATQERILKRGLGVILTPKGENEAIILNHEGQKQAILHECGRLLGLERYIAARRDLETDRLAIVIVPMRKDFKSMVQIIEQVPILETNKKNEGA</sequence>
<evidence type="ECO:0000256" key="1">
    <source>
        <dbReference type="SAM" id="Phobius"/>
    </source>
</evidence>
<keyword evidence="1" id="KW-0812">Transmembrane</keyword>
<dbReference type="InterPro" id="IPR025918">
    <property type="entry name" value="YIEGIA"/>
</dbReference>
<evidence type="ECO:0008006" key="4">
    <source>
        <dbReference type="Google" id="ProtNLM"/>
    </source>
</evidence>